<evidence type="ECO:0000256" key="3">
    <source>
        <dbReference type="ARBA" id="ARBA00020515"/>
    </source>
</evidence>
<dbReference type="Pfam" id="PF00528">
    <property type="entry name" value="BPD_transp_1"/>
    <property type="match status" value="1"/>
</dbReference>
<evidence type="ECO:0000259" key="11">
    <source>
        <dbReference type="PROSITE" id="PS50928"/>
    </source>
</evidence>
<dbReference type="PROSITE" id="PS50928">
    <property type="entry name" value="ABC_TM1"/>
    <property type="match status" value="1"/>
</dbReference>
<keyword evidence="6 9" id="KW-0812">Transmembrane</keyword>
<comment type="function">
    <text evidence="10">Part of the ABC transporter complex UgpBAEC involved in sn-glycerol-3-phosphate (G3P) import. Probably responsible for the translocation of the substrate across the membrane.</text>
</comment>
<keyword evidence="7 9" id="KW-1133">Transmembrane helix</keyword>
<evidence type="ECO:0000256" key="10">
    <source>
        <dbReference type="RuleBase" id="RU363056"/>
    </source>
</evidence>
<evidence type="ECO:0000256" key="7">
    <source>
        <dbReference type="ARBA" id="ARBA00022989"/>
    </source>
</evidence>
<evidence type="ECO:0000256" key="8">
    <source>
        <dbReference type="ARBA" id="ARBA00023136"/>
    </source>
</evidence>
<evidence type="ECO:0000313" key="12">
    <source>
        <dbReference type="EMBL" id="KVG63405.1"/>
    </source>
</evidence>
<feature type="transmembrane region" description="Helical" evidence="9">
    <location>
        <begin position="81"/>
        <end position="105"/>
    </location>
</feature>
<dbReference type="NCBIfam" id="NF008210">
    <property type="entry name" value="PRK10973.1"/>
    <property type="match status" value="1"/>
</dbReference>
<keyword evidence="5 10" id="KW-1003">Cell membrane</keyword>
<gene>
    <name evidence="10" type="primary">ugpE</name>
    <name evidence="12" type="ORF">WJ33_03195</name>
</gene>
<reference evidence="12 13" key="1">
    <citation type="submission" date="2015-11" db="EMBL/GenBank/DDBJ databases">
        <title>Expanding the genomic diversity of Burkholderia species for the development of highly accurate diagnostics.</title>
        <authorList>
            <person name="Sahl J."/>
            <person name="Keim P."/>
            <person name="Wagner D."/>
        </authorList>
    </citation>
    <scope>NUCLEOTIDE SEQUENCE [LARGE SCALE GENOMIC DNA]</scope>
    <source>
        <strain evidence="12 13">MSMB2036</strain>
    </source>
</reference>
<feature type="domain" description="ABC transmembrane type-1" evidence="11">
    <location>
        <begin position="77"/>
        <end position="268"/>
    </location>
</feature>
<dbReference type="SUPFAM" id="SSF161098">
    <property type="entry name" value="MetI-like"/>
    <property type="match status" value="1"/>
</dbReference>
<feature type="transmembrane region" description="Helical" evidence="9">
    <location>
        <begin position="250"/>
        <end position="272"/>
    </location>
</feature>
<dbReference type="PANTHER" id="PTHR43744">
    <property type="entry name" value="ABC TRANSPORTER PERMEASE PROTEIN MG189-RELATED-RELATED"/>
    <property type="match status" value="1"/>
</dbReference>
<dbReference type="Gene3D" id="1.10.3720.10">
    <property type="entry name" value="MetI-like"/>
    <property type="match status" value="1"/>
</dbReference>
<evidence type="ECO:0000256" key="5">
    <source>
        <dbReference type="ARBA" id="ARBA00022475"/>
    </source>
</evidence>
<dbReference type="OrthoDB" id="369039at2"/>
<feature type="transmembrane region" description="Helical" evidence="9">
    <location>
        <begin position="112"/>
        <end position="133"/>
    </location>
</feature>
<feature type="transmembrane region" description="Helical" evidence="9">
    <location>
        <begin position="145"/>
        <end position="166"/>
    </location>
</feature>
<keyword evidence="8 9" id="KW-0472">Membrane</keyword>
<dbReference type="EMBL" id="LOXM01000156">
    <property type="protein sequence ID" value="KVG63405.1"/>
    <property type="molecule type" value="Genomic_DNA"/>
</dbReference>
<evidence type="ECO:0000256" key="2">
    <source>
        <dbReference type="ARBA" id="ARBA00011557"/>
    </source>
</evidence>
<dbReference type="GO" id="GO:0005886">
    <property type="term" value="C:plasma membrane"/>
    <property type="evidence" value="ECO:0007669"/>
    <property type="project" value="UniProtKB-SubCell"/>
</dbReference>
<dbReference type="RefSeq" id="WP_059753695.1">
    <property type="nucleotide sequence ID" value="NZ_CP013414.1"/>
</dbReference>
<comment type="caution">
    <text evidence="12">The sequence shown here is derived from an EMBL/GenBank/DDBJ whole genome shotgun (WGS) entry which is preliminary data.</text>
</comment>
<comment type="caution">
    <text evidence="10">Lacks conserved residue(s) required for the propagation of feature annotation.</text>
</comment>
<dbReference type="InterPro" id="IPR035906">
    <property type="entry name" value="MetI-like_sf"/>
</dbReference>
<sequence>MIENRKGFDLFCHAVLIAGVALLVFPVYVAFCAATMSAQEVFTVPLSLVPSTHLVENVAYIWRHGSGGTTAPFGLLLANSFAMALGIAVGKIAVSILSAYAIVYFRFPFRNTAFWLIFVTLMLPVEVRIFPTVQVVSTLHMTNTYAGLTLPLIASATATFLFRQFFMTLPDELMDAARIDGAGPLRFFLDVVLPLSKTSIAALFVITFIYGWNQYLWPILITTEASLSTSVVGIKTMIASGDTATEWHYVMAATLLAMIPPLVVVLAMQRWFVRGLVDSEK</sequence>
<evidence type="ECO:0000313" key="13">
    <source>
        <dbReference type="Proteomes" id="UP000064029"/>
    </source>
</evidence>
<evidence type="ECO:0000256" key="1">
    <source>
        <dbReference type="ARBA" id="ARBA00004651"/>
    </source>
</evidence>
<dbReference type="CDD" id="cd06261">
    <property type="entry name" value="TM_PBP2"/>
    <property type="match status" value="1"/>
</dbReference>
<comment type="subunit">
    <text evidence="2 10">The complex is composed of two ATP-binding proteins (UgpC), two transmembrane proteins (UgpA and UgpE) and a solute-binding protein (UgpB).</text>
</comment>
<accession>A0A103R8Y7</accession>
<dbReference type="PANTHER" id="PTHR43744:SF8">
    <property type="entry name" value="SN-GLYCEROL-3-PHOSPHATE TRANSPORT SYSTEM PERMEASE PROTEIN UGPE"/>
    <property type="match status" value="1"/>
</dbReference>
<dbReference type="Proteomes" id="UP000064029">
    <property type="component" value="Unassembled WGS sequence"/>
</dbReference>
<comment type="similarity">
    <text evidence="9">Belongs to the binding-protein-dependent transport system permease family.</text>
</comment>
<protein>
    <recommendedName>
        <fullName evidence="3 10">sn-glycerol-3-phosphate transport system permease protein UgpE</fullName>
    </recommendedName>
</protein>
<evidence type="ECO:0000256" key="6">
    <source>
        <dbReference type="ARBA" id="ARBA00022692"/>
    </source>
</evidence>
<organism evidence="12 13">
    <name type="scientific">Burkholderia ubonensis</name>
    <dbReference type="NCBI Taxonomy" id="101571"/>
    <lineage>
        <taxon>Bacteria</taxon>
        <taxon>Pseudomonadati</taxon>
        <taxon>Pseudomonadota</taxon>
        <taxon>Betaproteobacteria</taxon>
        <taxon>Burkholderiales</taxon>
        <taxon>Burkholderiaceae</taxon>
        <taxon>Burkholderia</taxon>
        <taxon>Burkholderia cepacia complex</taxon>
    </lineage>
</organism>
<dbReference type="GO" id="GO:0055085">
    <property type="term" value="P:transmembrane transport"/>
    <property type="evidence" value="ECO:0007669"/>
    <property type="project" value="InterPro"/>
</dbReference>
<keyword evidence="4 9" id="KW-0813">Transport</keyword>
<evidence type="ECO:0000256" key="4">
    <source>
        <dbReference type="ARBA" id="ARBA00022448"/>
    </source>
</evidence>
<dbReference type="AlphaFoldDB" id="A0A103R8Y7"/>
<feature type="transmembrane region" description="Helical" evidence="9">
    <location>
        <begin position="12"/>
        <end position="36"/>
    </location>
</feature>
<comment type="subcellular location">
    <subcellularLocation>
        <location evidence="10">Cell inner membrane</location>
        <topology evidence="10">Multi-pass membrane protein</topology>
    </subcellularLocation>
    <subcellularLocation>
        <location evidence="1 9">Cell membrane</location>
        <topology evidence="1 9">Multi-pass membrane protein</topology>
    </subcellularLocation>
</comment>
<name>A0A103R8Y7_9BURK</name>
<proteinExistence type="inferred from homology"/>
<feature type="transmembrane region" description="Helical" evidence="9">
    <location>
        <begin position="187"/>
        <end position="210"/>
    </location>
</feature>
<evidence type="ECO:0000256" key="9">
    <source>
        <dbReference type="RuleBase" id="RU363032"/>
    </source>
</evidence>
<feature type="transmembrane region" description="Helical" evidence="9">
    <location>
        <begin position="216"/>
        <end position="238"/>
    </location>
</feature>
<keyword evidence="10" id="KW-0997">Cell inner membrane</keyword>
<dbReference type="InterPro" id="IPR000515">
    <property type="entry name" value="MetI-like"/>
</dbReference>